<evidence type="ECO:0000256" key="2">
    <source>
        <dbReference type="SAM" id="SignalP"/>
    </source>
</evidence>
<evidence type="ECO:0008006" key="5">
    <source>
        <dbReference type="Google" id="ProtNLM"/>
    </source>
</evidence>
<feature type="compositionally biased region" description="Low complexity" evidence="1">
    <location>
        <begin position="302"/>
        <end position="311"/>
    </location>
</feature>
<dbReference type="EMBL" id="JIBK01000016">
    <property type="protein sequence ID" value="POM83578.1"/>
    <property type="molecule type" value="Genomic_DNA"/>
</dbReference>
<dbReference type="OrthoDB" id="10412145at2759"/>
<evidence type="ECO:0000256" key="1">
    <source>
        <dbReference type="SAM" id="MobiDB-lite"/>
    </source>
</evidence>
<feature type="chain" id="PRO_5015133550" description="Integral membrane protein" evidence="2">
    <location>
        <begin position="22"/>
        <end position="341"/>
    </location>
</feature>
<protein>
    <recommendedName>
        <fullName evidence="5">Integral membrane protein</fullName>
    </recommendedName>
</protein>
<evidence type="ECO:0000313" key="4">
    <source>
        <dbReference type="Proteomes" id="UP000236928"/>
    </source>
</evidence>
<feature type="compositionally biased region" description="Polar residues" evidence="1">
    <location>
        <begin position="291"/>
        <end position="300"/>
    </location>
</feature>
<keyword evidence="2" id="KW-0732">Signal</keyword>
<keyword evidence="4" id="KW-1185">Reference proteome</keyword>
<proteinExistence type="predicted"/>
<feature type="region of interest" description="Disordered" evidence="1">
    <location>
        <begin position="288"/>
        <end position="317"/>
    </location>
</feature>
<reference evidence="3 4" key="1">
    <citation type="submission" date="2014-04" db="EMBL/GenBank/DDBJ databases">
        <title>Comparative Genomics of Cryptosporidium Species.</title>
        <authorList>
            <person name="Silva J.C."/>
            <person name="Su Q."/>
            <person name="Chalmers R."/>
            <person name="Chibucos M.C."/>
            <person name="Elwin K."/>
            <person name="Godinez A."/>
            <person name="Guo F."/>
            <person name="Huynh K."/>
            <person name="Orvis J."/>
            <person name="Ott S."/>
            <person name="Sadzewicz L."/>
            <person name="Sengamalay N."/>
            <person name="Shetty A."/>
            <person name="Sun M."/>
            <person name="Tallon L."/>
            <person name="Xiao L."/>
            <person name="Zhang H."/>
            <person name="Fraser C.M."/>
            <person name="Zhu G."/>
            <person name="Kissinger J."/>
            <person name="Widmer G."/>
        </authorList>
    </citation>
    <scope>NUCLEOTIDE SEQUENCE [LARGE SCALE GENOMIC DNA]</scope>
    <source>
        <strain evidence="3 4">UKMEL1</strain>
    </source>
</reference>
<dbReference type="Proteomes" id="UP000236928">
    <property type="component" value="Unassembled WGS sequence"/>
</dbReference>
<dbReference type="VEuPathDB" id="CryptoDB:CmeUKMEL1_08095"/>
<comment type="caution">
    <text evidence="3">The sequence shown here is derived from an EMBL/GenBank/DDBJ whole genome shotgun (WGS) entry which is preliminary data.</text>
</comment>
<name>A0A2P4Z0J2_9CRYT</name>
<organism evidence="3 4">
    <name type="scientific">Cryptosporidium meleagridis</name>
    <dbReference type="NCBI Taxonomy" id="93969"/>
    <lineage>
        <taxon>Eukaryota</taxon>
        <taxon>Sar</taxon>
        <taxon>Alveolata</taxon>
        <taxon>Apicomplexa</taxon>
        <taxon>Conoidasida</taxon>
        <taxon>Coccidia</taxon>
        <taxon>Eucoccidiorida</taxon>
        <taxon>Eimeriorina</taxon>
        <taxon>Cryptosporidiidae</taxon>
        <taxon>Cryptosporidium</taxon>
    </lineage>
</organism>
<dbReference type="AlphaFoldDB" id="A0A2P4Z0J2"/>
<accession>A0A2P4Z0J2</accession>
<gene>
    <name evidence="3" type="ORF">CmeUKMEL1_08095</name>
</gene>
<evidence type="ECO:0000313" key="3">
    <source>
        <dbReference type="EMBL" id="POM83578.1"/>
    </source>
</evidence>
<feature type="signal peptide" evidence="2">
    <location>
        <begin position="1"/>
        <end position="21"/>
    </location>
</feature>
<sequence>MISFIIPIRVLLLIFSLYVCSFNVKDVNLKCAHIDDVSVLHLKADYLNVEGCNGFEGAESQEPLSSFEEYLRLSKIQFDHSEEEEKEEEKKTEIMSCRSIDELFANACETKSVLLYKVENYDNLKLGQNCENFLFELVTMCKQARYLRLPLCDRIVKSHKNVKQMKKNYDNYSKKLHTLNDKFLQIYSKIHFYKMSCNISILIESEIKEQALELIREIRGVSNLNRILAKFTNFSYAHCHPLVIYKFKDKLLSYRPRVHFKKGTKFTTQEFSGKMYSTIPNEAYPLKAKSRNNPEASDSGESLHCSSFSSKSSRDYMNPTISYINKMKSKRARASNSQKKV</sequence>